<dbReference type="EMBL" id="BLLK01000062">
    <property type="protein sequence ID" value="GFH58545.1"/>
    <property type="molecule type" value="Genomic_DNA"/>
</dbReference>
<dbReference type="Gene3D" id="3.40.50.720">
    <property type="entry name" value="NAD(P)-binding Rossmann-like Domain"/>
    <property type="match status" value="1"/>
</dbReference>
<dbReference type="GO" id="GO:0006633">
    <property type="term" value="P:fatty acid biosynthetic process"/>
    <property type="evidence" value="ECO:0007669"/>
    <property type="project" value="TreeGrafter"/>
</dbReference>
<protein>
    <submittedName>
        <fullName evidence="4">3-oxoacyl-reductase</fullName>
    </submittedName>
</protein>
<dbReference type="InterPro" id="IPR036291">
    <property type="entry name" value="NAD(P)-bd_dom_sf"/>
</dbReference>
<dbReference type="InterPro" id="IPR020904">
    <property type="entry name" value="Sc_DH/Rdtase_CS"/>
</dbReference>
<dbReference type="PRINTS" id="PR00081">
    <property type="entry name" value="GDHRDH"/>
</dbReference>
<dbReference type="Pfam" id="PF00106">
    <property type="entry name" value="adh_short"/>
    <property type="match status" value="1"/>
</dbReference>
<name>A0AAD3D833_9STRA</name>
<evidence type="ECO:0000256" key="1">
    <source>
        <dbReference type="ARBA" id="ARBA00006484"/>
    </source>
</evidence>
<dbReference type="FunFam" id="3.40.50.720:FF:000084">
    <property type="entry name" value="Short-chain dehydrogenase reductase"/>
    <property type="match status" value="1"/>
</dbReference>
<comment type="similarity">
    <text evidence="1 3">Belongs to the short-chain dehydrogenases/reductases (SDR) family.</text>
</comment>
<accession>A0AAD3D833</accession>
<dbReference type="SUPFAM" id="SSF51735">
    <property type="entry name" value="NAD(P)-binding Rossmann-fold domains"/>
    <property type="match status" value="1"/>
</dbReference>
<dbReference type="PANTHER" id="PTHR42760">
    <property type="entry name" value="SHORT-CHAIN DEHYDROGENASES/REDUCTASES FAMILY MEMBER"/>
    <property type="match status" value="1"/>
</dbReference>
<dbReference type="PROSITE" id="PS00061">
    <property type="entry name" value="ADH_SHORT"/>
    <property type="match status" value="1"/>
</dbReference>
<proteinExistence type="inferred from homology"/>
<evidence type="ECO:0000313" key="4">
    <source>
        <dbReference type="EMBL" id="GFH58545.1"/>
    </source>
</evidence>
<dbReference type="PANTHER" id="PTHR42760:SF83">
    <property type="entry name" value="(3R)-3-HYDROXYACYL-COA DEHYDROGENASE"/>
    <property type="match status" value="1"/>
</dbReference>
<dbReference type="InterPro" id="IPR002347">
    <property type="entry name" value="SDR_fam"/>
</dbReference>
<dbReference type="AlphaFoldDB" id="A0AAD3D833"/>
<dbReference type="GO" id="GO:0016616">
    <property type="term" value="F:oxidoreductase activity, acting on the CH-OH group of donors, NAD or NADP as acceptor"/>
    <property type="evidence" value="ECO:0007669"/>
    <property type="project" value="TreeGrafter"/>
</dbReference>
<organism evidence="4 5">
    <name type="scientific">Chaetoceros tenuissimus</name>
    <dbReference type="NCBI Taxonomy" id="426638"/>
    <lineage>
        <taxon>Eukaryota</taxon>
        <taxon>Sar</taxon>
        <taxon>Stramenopiles</taxon>
        <taxon>Ochrophyta</taxon>
        <taxon>Bacillariophyta</taxon>
        <taxon>Coscinodiscophyceae</taxon>
        <taxon>Chaetocerotophycidae</taxon>
        <taxon>Chaetocerotales</taxon>
        <taxon>Chaetocerotaceae</taxon>
        <taxon>Chaetoceros</taxon>
    </lineage>
</organism>
<evidence type="ECO:0000313" key="5">
    <source>
        <dbReference type="Proteomes" id="UP001054902"/>
    </source>
</evidence>
<evidence type="ECO:0000256" key="2">
    <source>
        <dbReference type="ARBA" id="ARBA00023002"/>
    </source>
</evidence>
<sequence length="275" mass="29841">MQNWLQLANKTVIITGSASGIGSALVDAFYSQGCSVFMSDIKTENIKYPNTSNIYKNKIAHVKCDVRCKDDTIAMIQNADNFAKEHDIPIASIIVNAAGITRDGFIHDLTEENYDDVLDTNLKGTFHSIQAFCRPDRLEKILSTNTGSSIINIGSVISERGNIGQTNYAASKGGVVGMTRALAKEMAYQSIQINKSRGEPNSHAAIRANAILPGFIDTPMTQTVPSNIKQRIISGIPLRRFGEPTDVANMALFLASDRSSYVTGECWECSGAIAI</sequence>
<evidence type="ECO:0000256" key="3">
    <source>
        <dbReference type="RuleBase" id="RU000363"/>
    </source>
</evidence>
<comment type="caution">
    <text evidence="4">The sequence shown here is derived from an EMBL/GenBank/DDBJ whole genome shotgun (WGS) entry which is preliminary data.</text>
</comment>
<dbReference type="GO" id="GO:0048038">
    <property type="term" value="F:quinone binding"/>
    <property type="evidence" value="ECO:0007669"/>
    <property type="project" value="TreeGrafter"/>
</dbReference>
<gene>
    <name evidence="4" type="ORF">CTEN210_15021</name>
</gene>
<keyword evidence="2" id="KW-0560">Oxidoreductase</keyword>
<dbReference type="PRINTS" id="PR00080">
    <property type="entry name" value="SDRFAMILY"/>
</dbReference>
<dbReference type="Proteomes" id="UP001054902">
    <property type="component" value="Unassembled WGS sequence"/>
</dbReference>
<reference evidence="4 5" key="1">
    <citation type="journal article" date="2021" name="Sci. Rep.">
        <title>The genome of the diatom Chaetoceros tenuissimus carries an ancient integrated fragment of an extant virus.</title>
        <authorList>
            <person name="Hongo Y."/>
            <person name="Kimura K."/>
            <person name="Takaki Y."/>
            <person name="Yoshida Y."/>
            <person name="Baba S."/>
            <person name="Kobayashi G."/>
            <person name="Nagasaki K."/>
            <person name="Hano T."/>
            <person name="Tomaru Y."/>
        </authorList>
    </citation>
    <scope>NUCLEOTIDE SEQUENCE [LARGE SCALE GENOMIC DNA]</scope>
    <source>
        <strain evidence="4 5">NIES-3715</strain>
    </source>
</reference>
<keyword evidence="5" id="KW-1185">Reference proteome</keyword>